<dbReference type="GeneID" id="63770668"/>
<dbReference type="InParanoid" id="A0A1Y2EKK3"/>
<evidence type="ECO:0008006" key="3">
    <source>
        <dbReference type="Google" id="ProtNLM"/>
    </source>
</evidence>
<dbReference type="Gene3D" id="3.30.40.10">
    <property type="entry name" value="Zinc/RING finger domain, C3HC4 (zinc finger)"/>
    <property type="match status" value="1"/>
</dbReference>
<dbReference type="OrthoDB" id="9977870at2759"/>
<protein>
    <recommendedName>
        <fullName evidence="3">RING-type domain-containing protein</fullName>
    </recommendedName>
</protein>
<evidence type="ECO:0000313" key="1">
    <source>
        <dbReference type="EMBL" id="ORY72072.1"/>
    </source>
</evidence>
<name>A0A1Y2EKK3_9PEZI</name>
<gene>
    <name evidence="1" type="ORF">BCR38DRAFT_26752</name>
</gene>
<dbReference type="AlphaFoldDB" id="A0A1Y2EKK3"/>
<keyword evidence="2" id="KW-1185">Reference proteome</keyword>
<comment type="caution">
    <text evidence="1">The sequence shown here is derived from an EMBL/GenBank/DDBJ whole genome shotgun (WGS) entry which is preliminary data.</text>
</comment>
<dbReference type="RefSeq" id="XP_040721664.1">
    <property type="nucleotide sequence ID" value="XM_040854456.1"/>
</dbReference>
<dbReference type="SUPFAM" id="SSF57850">
    <property type="entry name" value="RING/U-box"/>
    <property type="match status" value="1"/>
</dbReference>
<accession>A0A1Y2EKK3</accession>
<dbReference type="InterPro" id="IPR013083">
    <property type="entry name" value="Znf_RING/FYVE/PHD"/>
</dbReference>
<proteinExistence type="predicted"/>
<dbReference type="Proteomes" id="UP000193689">
    <property type="component" value="Unassembled WGS sequence"/>
</dbReference>
<dbReference type="EMBL" id="MCFJ01000001">
    <property type="protein sequence ID" value="ORY72072.1"/>
    <property type="molecule type" value="Genomic_DNA"/>
</dbReference>
<sequence>MAPTHHPTSDAMDVDTQTLGQKQEPCIICSKPDRIANLEKFVQNNVYYHDACLHPTEPEASESKEQCVICRDNDSVANLVSLQCDHFYHLRCLVPWWEHRMVAIGSPAETQTQLQPPPALVHPPIFHHAGQFPSQEQATHFLPPHVPIPVFFGPEDIEDAAAFGLLLQQQPAHLPVPPALPLPPPPVPHLTFDAMENPNQNPFLASFLQRRYRTRNIEPNCCYCTQVTTSFTCAAACGHKTTVELSKTSMMELTEMAAQTESEPKGDATVLCYTCRIGRFLKRWIDASPILLRDMLSPEDQEEYDNITFVPPVGAHHGEWLRACLKAGEMAKAMIAWIVDNRFLHQFAPNKKIFESLEQKLSVRSRFSLGTPQAEDMADEVAALWQELDLMLARYKDCHARAEAENPVNRYDLHKDDSYEWLEYAKETEPRGEAHRICHAFQMLWPRIADLQKVVDVQPVATGRNVVFRWSSSAEGLTQEDWLLLG</sequence>
<organism evidence="1 2">
    <name type="scientific">Pseudomassariella vexata</name>
    <dbReference type="NCBI Taxonomy" id="1141098"/>
    <lineage>
        <taxon>Eukaryota</taxon>
        <taxon>Fungi</taxon>
        <taxon>Dikarya</taxon>
        <taxon>Ascomycota</taxon>
        <taxon>Pezizomycotina</taxon>
        <taxon>Sordariomycetes</taxon>
        <taxon>Xylariomycetidae</taxon>
        <taxon>Amphisphaeriales</taxon>
        <taxon>Pseudomassariaceae</taxon>
        <taxon>Pseudomassariella</taxon>
    </lineage>
</organism>
<evidence type="ECO:0000313" key="2">
    <source>
        <dbReference type="Proteomes" id="UP000193689"/>
    </source>
</evidence>
<reference evidence="1 2" key="1">
    <citation type="submission" date="2016-07" db="EMBL/GenBank/DDBJ databases">
        <title>Pervasive Adenine N6-methylation of Active Genes in Fungi.</title>
        <authorList>
            <consortium name="DOE Joint Genome Institute"/>
            <person name="Mondo S.J."/>
            <person name="Dannebaum R.O."/>
            <person name="Kuo R.C."/>
            <person name="Labutti K."/>
            <person name="Haridas S."/>
            <person name="Kuo A."/>
            <person name="Salamov A."/>
            <person name="Ahrendt S.R."/>
            <person name="Lipzen A."/>
            <person name="Sullivan W."/>
            <person name="Andreopoulos W.B."/>
            <person name="Clum A."/>
            <person name="Lindquist E."/>
            <person name="Daum C."/>
            <person name="Ramamoorthy G.K."/>
            <person name="Gryganskyi A."/>
            <person name="Culley D."/>
            <person name="Magnuson J.K."/>
            <person name="James T.Y."/>
            <person name="O'Malley M.A."/>
            <person name="Stajich J.E."/>
            <person name="Spatafora J.W."/>
            <person name="Visel A."/>
            <person name="Grigoriev I.V."/>
        </authorList>
    </citation>
    <scope>NUCLEOTIDE SEQUENCE [LARGE SCALE GENOMIC DNA]</scope>
    <source>
        <strain evidence="1 2">CBS 129021</strain>
    </source>
</reference>